<feature type="region of interest" description="Disordered" evidence="6">
    <location>
        <begin position="322"/>
        <end position="342"/>
    </location>
</feature>
<comment type="caution">
    <text evidence="8">The sequence shown here is derived from an EMBL/GenBank/DDBJ whole genome shotgun (WGS) entry which is preliminary data.</text>
</comment>
<dbReference type="InterPro" id="IPR017850">
    <property type="entry name" value="Alkaline_phosphatase_core_sf"/>
</dbReference>
<dbReference type="GO" id="GO:0008484">
    <property type="term" value="F:sulfuric ester hydrolase activity"/>
    <property type="evidence" value="ECO:0007669"/>
    <property type="project" value="InterPro"/>
</dbReference>
<evidence type="ECO:0000256" key="5">
    <source>
        <dbReference type="ARBA" id="ARBA00023180"/>
    </source>
</evidence>
<name>A0AAQ4ESM6_AMBAM</name>
<keyword evidence="3" id="KW-0479">Metal-binding</keyword>
<dbReference type="Pfam" id="PF00884">
    <property type="entry name" value="Sulfatase"/>
    <property type="match status" value="1"/>
</dbReference>
<gene>
    <name evidence="8" type="ORF">V5799_020857</name>
</gene>
<accession>A0AAQ4ESM6</accession>
<keyword evidence="5" id="KW-0325">Glycoprotein</keyword>
<evidence type="ECO:0000313" key="8">
    <source>
        <dbReference type="EMBL" id="KAK8777804.1"/>
    </source>
</evidence>
<evidence type="ECO:0000313" key="9">
    <source>
        <dbReference type="Proteomes" id="UP001321473"/>
    </source>
</evidence>
<sequence>MTPMFLYLAHLAPHFATKRERLQVPEQYLRGYEGIGHVNRTLYAGMVSALDESVGIVVRALHERRMLEDTIIVFTSDNGACATTDGLDAASPWPLKGEKYTLWEGGVRVPGLIWTADHIWLGPGSVYNRLFHVTDWLPTLYEMAGGSPGDLGPDLDGVSHVRSLRDPKSAVLRNEVLLNIDPIENHSAVIQGQYKLVVGTVLGGRSDRWIHVSGNVDPDDNGASRALDACKDSVVARMFTSAGVTRTLCGEKEELLSDGVLYSKPLDCESVHALPRTACDSTLAPCLFDIIEDPCEYHNIADEKPEVVQRLLSRLEYYEQTAVPPGNLEPDERSNPALHNNMWVPWGDDVSEGLH</sequence>
<protein>
    <recommendedName>
        <fullName evidence="7">Sulfatase N-terminal domain-containing protein</fullName>
    </recommendedName>
</protein>
<dbReference type="AlphaFoldDB" id="A0AAQ4ESM6"/>
<dbReference type="PANTHER" id="PTHR10342">
    <property type="entry name" value="ARYLSULFATASE"/>
    <property type="match status" value="1"/>
</dbReference>
<evidence type="ECO:0000256" key="3">
    <source>
        <dbReference type="ARBA" id="ARBA00022723"/>
    </source>
</evidence>
<dbReference type="InterPro" id="IPR047115">
    <property type="entry name" value="ARSB"/>
</dbReference>
<dbReference type="Gene3D" id="3.40.720.10">
    <property type="entry name" value="Alkaline Phosphatase, subunit A"/>
    <property type="match status" value="1"/>
</dbReference>
<dbReference type="Proteomes" id="UP001321473">
    <property type="component" value="Unassembled WGS sequence"/>
</dbReference>
<evidence type="ECO:0000259" key="7">
    <source>
        <dbReference type="Pfam" id="PF00884"/>
    </source>
</evidence>
<dbReference type="InterPro" id="IPR000917">
    <property type="entry name" value="Sulfatase_N"/>
</dbReference>
<organism evidence="8 9">
    <name type="scientific">Amblyomma americanum</name>
    <name type="common">Lone star tick</name>
    <dbReference type="NCBI Taxonomy" id="6943"/>
    <lineage>
        <taxon>Eukaryota</taxon>
        <taxon>Metazoa</taxon>
        <taxon>Ecdysozoa</taxon>
        <taxon>Arthropoda</taxon>
        <taxon>Chelicerata</taxon>
        <taxon>Arachnida</taxon>
        <taxon>Acari</taxon>
        <taxon>Parasitiformes</taxon>
        <taxon>Ixodida</taxon>
        <taxon>Ixodoidea</taxon>
        <taxon>Ixodidae</taxon>
        <taxon>Amblyomminae</taxon>
        <taxon>Amblyomma</taxon>
    </lineage>
</organism>
<evidence type="ECO:0000256" key="4">
    <source>
        <dbReference type="ARBA" id="ARBA00022837"/>
    </source>
</evidence>
<dbReference type="Gene3D" id="3.30.1120.10">
    <property type="match status" value="2"/>
</dbReference>
<dbReference type="GO" id="GO:0046872">
    <property type="term" value="F:metal ion binding"/>
    <property type="evidence" value="ECO:0007669"/>
    <property type="project" value="UniProtKB-KW"/>
</dbReference>
<comment type="similarity">
    <text evidence="2">Belongs to the sulfatase family.</text>
</comment>
<keyword evidence="4" id="KW-0106">Calcium</keyword>
<dbReference type="PANTHER" id="PTHR10342:SF273">
    <property type="entry name" value="RE14504P"/>
    <property type="match status" value="1"/>
</dbReference>
<evidence type="ECO:0000256" key="2">
    <source>
        <dbReference type="ARBA" id="ARBA00008779"/>
    </source>
</evidence>
<proteinExistence type="inferred from homology"/>
<dbReference type="SUPFAM" id="SSF53649">
    <property type="entry name" value="Alkaline phosphatase-like"/>
    <property type="match status" value="1"/>
</dbReference>
<keyword evidence="9" id="KW-1185">Reference proteome</keyword>
<reference evidence="8 9" key="1">
    <citation type="journal article" date="2023" name="Arcadia Sci">
        <title>De novo assembly of a long-read Amblyomma americanum tick genome.</title>
        <authorList>
            <person name="Chou S."/>
            <person name="Poskanzer K.E."/>
            <person name="Rollins M."/>
            <person name="Thuy-Boun P.S."/>
        </authorList>
    </citation>
    <scope>NUCLEOTIDE SEQUENCE [LARGE SCALE GENOMIC DNA]</scope>
    <source>
        <strain evidence="8">F_SG_1</strain>
        <tissue evidence="8">Salivary glands</tissue>
    </source>
</reference>
<feature type="domain" description="Sulfatase N-terminal" evidence="7">
    <location>
        <begin position="3"/>
        <end position="145"/>
    </location>
</feature>
<dbReference type="EMBL" id="JARKHS020011459">
    <property type="protein sequence ID" value="KAK8777804.1"/>
    <property type="molecule type" value="Genomic_DNA"/>
</dbReference>
<evidence type="ECO:0000256" key="6">
    <source>
        <dbReference type="SAM" id="MobiDB-lite"/>
    </source>
</evidence>
<comment type="cofactor">
    <cofactor evidence="1">
        <name>Ca(2+)</name>
        <dbReference type="ChEBI" id="CHEBI:29108"/>
    </cofactor>
</comment>
<evidence type="ECO:0000256" key="1">
    <source>
        <dbReference type="ARBA" id="ARBA00001913"/>
    </source>
</evidence>